<gene>
    <name evidence="2" type="ORF">FA13DRAFT_915018</name>
</gene>
<evidence type="ECO:0008006" key="4">
    <source>
        <dbReference type="Google" id="ProtNLM"/>
    </source>
</evidence>
<evidence type="ECO:0000313" key="2">
    <source>
        <dbReference type="EMBL" id="TEB37533.1"/>
    </source>
</evidence>
<organism evidence="2 3">
    <name type="scientific">Coprinellus micaceus</name>
    <name type="common">Glistening ink-cap mushroom</name>
    <name type="synonym">Coprinus micaceus</name>
    <dbReference type="NCBI Taxonomy" id="71717"/>
    <lineage>
        <taxon>Eukaryota</taxon>
        <taxon>Fungi</taxon>
        <taxon>Dikarya</taxon>
        <taxon>Basidiomycota</taxon>
        <taxon>Agaricomycotina</taxon>
        <taxon>Agaricomycetes</taxon>
        <taxon>Agaricomycetidae</taxon>
        <taxon>Agaricales</taxon>
        <taxon>Agaricineae</taxon>
        <taxon>Psathyrellaceae</taxon>
        <taxon>Coprinellus</taxon>
    </lineage>
</organism>
<dbReference type="PANTHER" id="PTHR31649:SF1">
    <property type="entry name" value="FARNESOIC ACID O-METHYL TRANSFERASE DOMAIN-CONTAINING PROTEIN"/>
    <property type="match status" value="1"/>
</dbReference>
<reference evidence="2 3" key="1">
    <citation type="journal article" date="2019" name="Nat. Ecol. Evol.">
        <title>Megaphylogeny resolves global patterns of mushroom evolution.</title>
        <authorList>
            <person name="Varga T."/>
            <person name="Krizsan K."/>
            <person name="Foldi C."/>
            <person name="Dima B."/>
            <person name="Sanchez-Garcia M."/>
            <person name="Sanchez-Ramirez S."/>
            <person name="Szollosi G.J."/>
            <person name="Szarkandi J.G."/>
            <person name="Papp V."/>
            <person name="Albert L."/>
            <person name="Andreopoulos W."/>
            <person name="Angelini C."/>
            <person name="Antonin V."/>
            <person name="Barry K.W."/>
            <person name="Bougher N.L."/>
            <person name="Buchanan P."/>
            <person name="Buyck B."/>
            <person name="Bense V."/>
            <person name="Catcheside P."/>
            <person name="Chovatia M."/>
            <person name="Cooper J."/>
            <person name="Damon W."/>
            <person name="Desjardin D."/>
            <person name="Finy P."/>
            <person name="Geml J."/>
            <person name="Haridas S."/>
            <person name="Hughes K."/>
            <person name="Justo A."/>
            <person name="Karasinski D."/>
            <person name="Kautmanova I."/>
            <person name="Kiss B."/>
            <person name="Kocsube S."/>
            <person name="Kotiranta H."/>
            <person name="LaButti K.M."/>
            <person name="Lechner B.E."/>
            <person name="Liimatainen K."/>
            <person name="Lipzen A."/>
            <person name="Lukacs Z."/>
            <person name="Mihaltcheva S."/>
            <person name="Morgado L.N."/>
            <person name="Niskanen T."/>
            <person name="Noordeloos M.E."/>
            <person name="Ohm R.A."/>
            <person name="Ortiz-Santana B."/>
            <person name="Ovrebo C."/>
            <person name="Racz N."/>
            <person name="Riley R."/>
            <person name="Savchenko A."/>
            <person name="Shiryaev A."/>
            <person name="Soop K."/>
            <person name="Spirin V."/>
            <person name="Szebenyi C."/>
            <person name="Tomsovsky M."/>
            <person name="Tulloss R.E."/>
            <person name="Uehling J."/>
            <person name="Grigoriev I.V."/>
            <person name="Vagvolgyi C."/>
            <person name="Papp T."/>
            <person name="Martin F.M."/>
            <person name="Miettinen O."/>
            <person name="Hibbett D.S."/>
            <person name="Nagy L.G."/>
        </authorList>
    </citation>
    <scope>NUCLEOTIDE SEQUENCE [LARGE SCALE GENOMIC DNA]</scope>
    <source>
        <strain evidence="2 3">FP101781</strain>
    </source>
</reference>
<evidence type="ECO:0000313" key="3">
    <source>
        <dbReference type="Proteomes" id="UP000298030"/>
    </source>
</evidence>
<keyword evidence="3" id="KW-1185">Reference proteome</keyword>
<dbReference type="AlphaFoldDB" id="A0A4Y7TTN6"/>
<protein>
    <recommendedName>
        <fullName evidence="4">Carbohydrate-binding module family 12 protein</fullName>
    </recommendedName>
</protein>
<dbReference type="PANTHER" id="PTHR31649">
    <property type="entry name" value="AGAP009604-PA"/>
    <property type="match status" value="1"/>
</dbReference>
<sequence>MGYWQPGTQYNHGDVVTYQATTRLSSPTAPRVTGLPTSPLPFGARCKAAEATTMATATRTAHRTQPYQAPPQYTYGNNDQHANQQGPPPPGKTGNDSSDDEGSSKKKWAIGGGIAAGAALLGAGIAAYKHHEKKEDKEEEAQWIAGARTRTDAFYSQGPRGPYTWVLNQGKSIPQGAIVVGKEHSWTLYICRAFHKGSITPGKASDVFQKGAVIGYAHDEIHKDTYEILLGDMNALRWVPTSGKLNISSLGYRPVDGGRDTDGTTLYVVRAQHKGFYHPGKASERLKGAFIPYDGGEKEVNDYEVLCVKPLNTEVCNQV</sequence>
<dbReference type="Pfam" id="PF11901">
    <property type="entry name" value="DM9"/>
    <property type="match status" value="1"/>
</dbReference>
<feature type="region of interest" description="Disordered" evidence="1">
    <location>
        <begin position="54"/>
        <end position="107"/>
    </location>
</feature>
<dbReference type="InterPro" id="IPR006616">
    <property type="entry name" value="DM9_repeat"/>
</dbReference>
<proteinExistence type="predicted"/>
<accession>A0A4Y7TTN6</accession>
<dbReference type="OrthoDB" id="2142040at2759"/>
<comment type="caution">
    <text evidence="2">The sequence shown here is derived from an EMBL/GenBank/DDBJ whole genome shotgun (WGS) entry which is preliminary data.</text>
</comment>
<dbReference type="Proteomes" id="UP000298030">
    <property type="component" value="Unassembled WGS sequence"/>
</dbReference>
<dbReference type="EMBL" id="QPFP01000004">
    <property type="protein sequence ID" value="TEB37533.1"/>
    <property type="molecule type" value="Genomic_DNA"/>
</dbReference>
<name>A0A4Y7TTN6_COPMI</name>
<dbReference type="STRING" id="71717.A0A4Y7TTN6"/>
<dbReference type="SMART" id="SM00696">
    <property type="entry name" value="DM9"/>
    <property type="match status" value="2"/>
</dbReference>
<feature type="compositionally biased region" description="Polar residues" evidence="1">
    <location>
        <begin position="74"/>
        <end position="85"/>
    </location>
</feature>
<evidence type="ECO:0000256" key="1">
    <source>
        <dbReference type="SAM" id="MobiDB-lite"/>
    </source>
</evidence>